<dbReference type="InterPro" id="IPR032508">
    <property type="entry name" value="FecR_C"/>
</dbReference>
<dbReference type="PANTHER" id="PTHR30273">
    <property type="entry name" value="PERIPLASMIC SIGNAL SENSOR AND SIGMA FACTOR ACTIVATOR FECR-RELATED"/>
    <property type="match status" value="1"/>
</dbReference>
<protein>
    <submittedName>
        <fullName evidence="4">FecR family protein</fullName>
    </submittedName>
</protein>
<keyword evidence="1" id="KW-0812">Transmembrane</keyword>
<gene>
    <name evidence="4" type="ORF">B0I21_10634</name>
</gene>
<feature type="transmembrane region" description="Helical" evidence="1">
    <location>
        <begin position="68"/>
        <end position="91"/>
    </location>
</feature>
<dbReference type="GO" id="GO:0016989">
    <property type="term" value="F:sigma factor antagonist activity"/>
    <property type="evidence" value="ECO:0007669"/>
    <property type="project" value="TreeGrafter"/>
</dbReference>
<reference evidence="4 5" key="1">
    <citation type="submission" date="2019-03" db="EMBL/GenBank/DDBJ databases">
        <title>Genomic Encyclopedia of Type Strains, Phase III (KMG-III): the genomes of soil and plant-associated and newly described type strains.</title>
        <authorList>
            <person name="Whitman W."/>
        </authorList>
    </citation>
    <scope>NUCLEOTIDE SEQUENCE [LARGE SCALE GENOMIC DNA]</scope>
    <source>
        <strain evidence="4 5">CGMCC 1.12801</strain>
    </source>
</reference>
<dbReference type="RefSeq" id="WP_133640828.1">
    <property type="nucleotide sequence ID" value="NZ_SNZV01000006.1"/>
</dbReference>
<evidence type="ECO:0000256" key="1">
    <source>
        <dbReference type="SAM" id="Phobius"/>
    </source>
</evidence>
<accession>A0A4R7CUW7</accession>
<dbReference type="PANTHER" id="PTHR30273:SF2">
    <property type="entry name" value="PROTEIN FECR"/>
    <property type="match status" value="1"/>
</dbReference>
<dbReference type="Pfam" id="PF04773">
    <property type="entry name" value="FecR"/>
    <property type="match status" value="1"/>
</dbReference>
<dbReference type="InterPro" id="IPR012373">
    <property type="entry name" value="Ferrdict_sens_TM"/>
</dbReference>
<dbReference type="Pfam" id="PF16344">
    <property type="entry name" value="FecR_C"/>
    <property type="match status" value="1"/>
</dbReference>
<dbReference type="InterPro" id="IPR006860">
    <property type="entry name" value="FecR"/>
</dbReference>
<keyword evidence="1" id="KW-1133">Transmembrane helix</keyword>
<keyword evidence="5" id="KW-1185">Reference proteome</keyword>
<proteinExistence type="predicted"/>
<evidence type="ECO:0000259" key="2">
    <source>
        <dbReference type="Pfam" id="PF04773"/>
    </source>
</evidence>
<dbReference type="AlphaFoldDB" id="A0A4R7CUW7"/>
<dbReference type="Gene3D" id="2.60.120.1440">
    <property type="match status" value="1"/>
</dbReference>
<dbReference type="Proteomes" id="UP000294752">
    <property type="component" value="Unassembled WGS sequence"/>
</dbReference>
<feature type="domain" description="FecR protein" evidence="2">
    <location>
        <begin position="171"/>
        <end position="276"/>
    </location>
</feature>
<name>A0A4R7CUW7_9SPHI</name>
<dbReference type="Gene3D" id="3.55.50.30">
    <property type="match status" value="1"/>
</dbReference>
<evidence type="ECO:0000259" key="3">
    <source>
        <dbReference type="Pfam" id="PF16344"/>
    </source>
</evidence>
<keyword evidence="1" id="KW-0472">Membrane</keyword>
<sequence length="390" mass="44547">MKKQDALKLLKRYRRGLCSEEERYLVERWYEQLHEESPFSLTEEELSRIEAEMWTALNKEKPKRLGRLPAYIQAAAALLLLGLSFAVYRYMYPVEPPVITQVDSLEIHDITAAQDRAVLTLSSGEQVLLDSCPHGLVAKDDGIRVLKDPDGHLFFQAVETRNSNQAGGFHEIRTPKGGHYTIRLADGTDVWLGPASSLKYPTRFAAEERRVSVEGEAYFEVTQQIKHVYPSDEPKRVPFFVETPRQLVQVLGTHFNVNDYINDPISRVTLLEGRVKVRSGSSKARSLLPGEQSAVTRKDQELTVQHVDLAEFAARKAGYFYFNNSDLQEVVTQLERWYAIDAIDKHRLPGNRYSGKLPRNANLSKILEVLEITSGLKFKMESERRLMLVR</sequence>
<evidence type="ECO:0000313" key="4">
    <source>
        <dbReference type="EMBL" id="TDS12179.1"/>
    </source>
</evidence>
<organism evidence="4 5">
    <name type="scientific">Sphingobacterium paludis</name>
    <dbReference type="NCBI Taxonomy" id="1476465"/>
    <lineage>
        <taxon>Bacteria</taxon>
        <taxon>Pseudomonadati</taxon>
        <taxon>Bacteroidota</taxon>
        <taxon>Sphingobacteriia</taxon>
        <taxon>Sphingobacteriales</taxon>
        <taxon>Sphingobacteriaceae</taxon>
        <taxon>Sphingobacterium</taxon>
    </lineage>
</organism>
<dbReference type="EMBL" id="SNZV01000006">
    <property type="protein sequence ID" value="TDS12179.1"/>
    <property type="molecule type" value="Genomic_DNA"/>
</dbReference>
<feature type="domain" description="Protein FecR C-terminal" evidence="3">
    <location>
        <begin position="319"/>
        <end position="383"/>
    </location>
</feature>
<evidence type="ECO:0000313" key="5">
    <source>
        <dbReference type="Proteomes" id="UP000294752"/>
    </source>
</evidence>
<dbReference type="OrthoDB" id="1099963at2"/>
<comment type="caution">
    <text evidence="4">The sequence shown here is derived from an EMBL/GenBank/DDBJ whole genome shotgun (WGS) entry which is preliminary data.</text>
</comment>